<keyword evidence="3" id="KW-1003">Cell membrane</keyword>
<feature type="transmembrane region" description="Helical" evidence="7">
    <location>
        <begin position="180"/>
        <end position="213"/>
    </location>
</feature>
<comment type="similarity">
    <text evidence="2">Belongs to the peptidase A24 family.</text>
</comment>
<dbReference type="GO" id="GO:0005886">
    <property type="term" value="C:plasma membrane"/>
    <property type="evidence" value="ECO:0007669"/>
    <property type="project" value="UniProtKB-SubCell"/>
</dbReference>
<dbReference type="Proteomes" id="UP000485367">
    <property type="component" value="Unassembled WGS sequence"/>
</dbReference>
<keyword evidence="4 7" id="KW-0812">Transmembrane</keyword>
<dbReference type="InterPro" id="IPR010627">
    <property type="entry name" value="Prepilin_pept_A24_N"/>
</dbReference>
<dbReference type="PANTHER" id="PTHR30487">
    <property type="entry name" value="TYPE 4 PREPILIN-LIKE PROTEINS LEADER PEPTIDE-PROCESSING ENZYME"/>
    <property type="match status" value="1"/>
</dbReference>
<evidence type="ECO:0000256" key="7">
    <source>
        <dbReference type="SAM" id="Phobius"/>
    </source>
</evidence>
<feature type="domain" description="Prepilin type IV endopeptidase peptidase" evidence="8">
    <location>
        <begin position="103"/>
        <end position="209"/>
    </location>
</feature>
<evidence type="ECO:0000256" key="1">
    <source>
        <dbReference type="ARBA" id="ARBA00004651"/>
    </source>
</evidence>
<dbReference type="PANTHER" id="PTHR30487:SF0">
    <property type="entry name" value="PREPILIN LEADER PEPTIDASE_N-METHYLTRANSFERASE-RELATED"/>
    <property type="match status" value="1"/>
</dbReference>
<keyword evidence="5 7" id="KW-1133">Transmembrane helix</keyword>
<dbReference type="Pfam" id="PF06750">
    <property type="entry name" value="A24_N_bact"/>
    <property type="match status" value="1"/>
</dbReference>
<sequence length="253" mass="27909">MLQSVLAFIFGAAIGSFATCVKDRLETNEPIFVDRSKCLSCNKKLNALELVPVFSFIFLKGRCRTCKKTIPWDLFATEIFGGLMALVLYLNLGLSAPSVLLFLSLIFFFVASLCDIKERQVDLRIFLIGLFFALAFAILSLGSYLDALKIIYGIASATILPAAFFYFSKERWMGLGDVFFAIWAGLICNFPISIVAIALSFFLGALFGIILIAVKGRKGGTQVPFGPFIFAGTLISLFYGNEILNFYLKILGI</sequence>
<dbReference type="GO" id="GO:0006465">
    <property type="term" value="P:signal peptide processing"/>
    <property type="evidence" value="ECO:0007669"/>
    <property type="project" value="TreeGrafter"/>
</dbReference>
<dbReference type="GO" id="GO:0004190">
    <property type="term" value="F:aspartic-type endopeptidase activity"/>
    <property type="evidence" value="ECO:0007669"/>
    <property type="project" value="InterPro"/>
</dbReference>
<comment type="caution">
    <text evidence="10">The sequence shown here is derived from an EMBL/GenBank/DDBJ whole genome shotgun (WGS) entry which is preliminary data.</text>
</comment>
<accession>A0A1V5SEL4</accession>
<evidence type="ECO:0000256" key="5">
    <source>
        <dbReference type="ARBA" id="ARBA00022989"/>
    </source>
</evidence>
<evidence type="ECO:0000259" key="9">
    <source>
        <dbReference type="Pfam" id="PF06750"/>
    </source>
</evidence>
<keyword evidence="6 7" id="KW-0472">Membrane</keyword>
<evidence type="ECO:0000256" key="4">
    <source>
        <dbReference type="ARBA" id="ARBA00022692"/>
    </source>
</evidence>
<evidence type="ECO:0000259" key="8">
    <source>
        <dbReference type="Pfam" id="PF01478"/>
    </source>
</evidence>
<name>A0A1V5SEL4_9BACT</name>
<evidence type="ECO:0000313" key="10">
    <source>
        <dbReference type="EMBL" id="OQA52631.1"/>
    </source>
</evidence>
<dbReference type="Gene3D" id="1.20.120.1220">
    <property type="match status" value="1"/>
</dbReference>
<dbReference type="AlphaFoldDB" id="A0A1V5SEL4"/>
<dbReference type="EMBL" id="MWBO01000026">
    <property type="protein sequence ID" value="OQA52631.1"/>
    <property type="molecule type" value="Genomic_DNA"/>
</dbReference>
<feature type="transmembrane region" description="Helical" evidence="7">
    <location>
        <begin position="150"/>
        <end position="168"/>
    </location>
</feature>
<dbReference type="InterPro" id="IPR050882">
    <property type="entry name" value="Prepilin_peptidase/N-MTase"/>
</dbReference>
<feature type="domain" description="Prepilin peptidase A24 N-terminal" evidence="9">
    <location>
        <begin position="9"/>
        <end position="91"/>
    </location>
</feature>
<dbReference type="InterPro" id="IPR000045">
    <property type="entry name" value="Prepilin_IV_endopep_pep"/>
</dbReference>
<dbReference type="Pfam" id="PF01478">
    <property type="entry name" value="Peptidase_A24"/>
    <property type="match status" value="1"/>
</dbReference>
<protein>
    <submittedName>
        <fullName evidence="10">Type 4 prepilin-like proteins leader peptide-processing enzyme</fullName>
    </submittedName>
</protein>
<organism evidence="10">
    <name type="scientific">candidate division WS2 bacterium ADurb.Bin280</name>
    <dbReference type="NCBI Taxonomy" id="1852829"/>
    <lineage>
        <taxon>Bacteria</taxon>
        <taxon>candidate division WS2</taxon>
    </lineage>
</organism>
<comment type="subcellular location">
    <subcellularLocation>
        <location evidence="1">Cell membrane</location>
        <topology evidence="1">Multi-pass membrane protein</topology>
    </subcellularLocation>
</comment>
<gene>
    <name evidence="10" type="primary">comC</name>
    <name evidence="10" type="ORF">BWY43_00420</name>
</gene>
<feature type="transmembrane region" description="Helical" evidence="7">
    <location>
        <begin position="125"/>
        <end position="144"/>
    </location>
</feature>
<feature type="transmembrane region" description="Helical" evidence="7">
    <location>
        <begin position="96"/>
        <end position="113"/>
    </location>
</feature>
<evidence type="ECO:0000256" key="2">
    <source>
        <dbReference type="ARBA" id="ARBA00005801"/>
    </source>
</evidence>
<feature type="transmembrane region" description="Helical" evidence="7">
    <location>
        <begin position="225"/>
        <end position="248"/>
    </location>
</feature>
<reference evidence="10" key="1">
    <citation type="submission" date="2017-02" db="EMBL/GenBank/DDBJ databases">
        <title>Delving into the versatile metabolic prowess of the omnipresent phylum Bacteroidetes.</title>
        <authorList>
            <person name="Nobu M.K."/>
            <person name="Mei R."/>
            <person name="Narihiro T."/>
            <person name="Kuroda K."/>
            <person name="Liu W.-T."/>
        </authorList>
    </citation>
    <scope>NUCLEOTIDE SEQUENCE</scope>
    <source>
        <strain evidence="10">ADurb.Bin280</strain>
    </source>
</reference>
<proteinExistence type="inferred from homology"/>
<evidence type="ECO:0000256" key="3">
    <source>
        <dbReference type="ARBA" id="ARBA00022475"/>
    </source>
</evidence>
<evidence type="ECO:0000256" key="6">
    <source>
        <dbReference type="ARBA" id="ARBA00023136"/>
    </source>
</evidence>